<evidence type="ECO:0000256" key="1">
    <source>
        <dbReference type="SAM" id="MobiDB-lite"/>
    </source>
</evidence>
<dbReference type="GO" id="GO:0006303">
    <property type="term" value="P:double-strand break repair via nonhomologous end joining"/>
    <property type="evidence" value="ECO:0007669"/>
    <property type="project" value="TreeGrafter"/>
</dbReference>
<dbReference type="PANTHER" id="PTHR23240">
    <property type="entry name" value="DNA CROSS-LINK REPAIR PROTEIN PSO2/SNM1-RELATED"/>
    <property type="match status" value="1"/>
</dbReference>
<sequence length="749" mass="81054">MAGNESFLLRVQKEYEQQTPCILVDAGDGVDTSTLLADNEYLAAVLLTHAHLDHYKSLDEAHRDGAPILTSPGTEAILEDILAEGVRHHSMSDPDAILERVESINDWADVVGDDISVAPVPAGHTPGACGFLIRAHDGQESFRALATGDFTRRDAGGYVGFDSEQFLEVDALFLTAATNDAVDETVTDILETLAARANAGSKTLCTASGLTGVHLTTLLGRIEHELDYSIPIILVGQVAKLYDALEYDYPHVETIPEFSVPHDCLEAGSVTIAGPEVPVEGSSERLFEAIRDDGNATLVQVQGGNTTAKDAGDFAGTVFSFEFSNHPTEAVLDEVVETIAPTHVVITHQSGRSLTRYKDKWDAYTWATGDSGSEQLYQNGRFCPPNWIGDAAKQRVRNRDEQRSVIDVGDGVLQAAASIPELERRETASLEREGVDVTRLRDELHIGHSEEEVATNTVEPKAETDPTQNACVTSAHVTDEGVYRTAGQPSSDHEYIIPSPEEVADKIANPTVVNVLCDSASAESDISSDGTTAERTSKANKKEISGKDADSSEEDDAATETETADETTKREYTEQTENRGEDENTSASDSTMSETTAEMATGAVTDETVTVHIDPVIRTLTERQASNEGESTEAFVESAIRTYLAEALRGNEPWSETTRVTERKLTIDADPALEQLIATTAANNDESDAESFVVRTLCDAIGLDIDDRELPIGALEEMDELIVATTENDSCPHEEKDEIVQAALERRVL</sequence>
<evidence type="ECO:0000259" key="2">
    <source>
        <dbReference type="SMART" id="SM00849"/>
    </source>
</evidence>
<dbReference type="EMBL" id="AOIJ01000063">
    <property type="protein sequence ID" value="ELY77160.1"/>
    <property type="molecule type" value="Genomic_DNA"/>
</dbReference>
<organism evidence="3 4">
    <name type="scientific">Natrinema gari JCM 14663</name>
    <dbReference type="NCBI Taxonomy" id="1230459"/>
    <lineage>
        <taxon>Archaea</taxon>
        <taxon>Methanobacteriati</taxon>
        <taxon>Methanobacteriota</taxon>
        <taxon>Stenosarchaea group</taxon>
        <taxon>Halobacteria</taxon>
        <taxon>Halobacteriales</taxon>
        <taxon>Natrialbaceae</taxon>
        <taxon>Natrinema</taxon>
    </lineage>
</organism>
<keyword evidence="4" id="KW-1185">Reference proteome</keyword>
<dbReference type="InterPro" id="IPR001279">
    <property type="entry name" value="Metallo-B-lactamas"/>
</dbReference>
<dbReference type="AlphaFoldDB" id="L9YSG3"/>
<feature type="compositionally biased region" description="Acidic residues" evidence="1">
    <location>
        <begin position="551"/>
        <end position="565"/>
    </location>
</feature>
<dbReference type="Gene3D" id="3.60.15.10">
    <property type="entry name" value="Ribonuclease Z/Hydroxyacylglutathione hydrolase-like"/>
    <property type="match status" value="1"/>
</dbReference>
<dbReference type="SMART" id="SM00849">
    <property type="entry name" value="Lactamase_B"/>
    <property type="match status" value="1"/>
</dbReference>
<feature type="region of interest" description="Disordered" evidence="1">
    <location>
        <begin position="521"/>
        <end position="608"/>
    </location>
</feature>
<evidence type="ECO:0000313" key="4">
    <source>
        <dbReference type="Proteomes" id="UP000011592"/>
    </source>
</evidence>
<feature type="compositionally biased region" description="Basic and acidic residues" evidence="1">
    <location>
        <begin position="535"/>
        <end position="550"/>
    </location>
</feature>
<dbReference type="GO" id="GO:0035312">
    <property type="term" value="F:5'-3' DNA exonuclease activity"/>
    <property type="evidence" value="ECO:0007669"/>
    <property type="project" value="TreeGrafter"/>
</dbReference>
<evidence type="ECO:0000313" key="3">
    <source>
        <dbReference type="EMBL" id="ELY77160.1"/>
    </source>
</evidence>
<proteinExistence type="predicted"/>
<comment type="caution">
    <text evidence="3">The sequence shown here is derived from an EMBL/GenBank/DDBJ whole genome shotgun (WGS) entry which is preliminary data.</text>
</comment>
<gene>
    <name evidence="3" type="ORF">C486_16975</name>
</gene>
<feature type="compositionally biased region" description="Basic and acidic residues" evidence="1">
    <location>
        <begin position="566"/>
        <end position="582"/>
    </location>
</feature>
<protein>
    <submittedName>
        <fullName evidence="3">Metallo-beta-lactamase superfamily domain-containing protein</fullName>
    </submittedName>
</protein>
<dbReference type="Pfam" id="PF12706">
    <property type="entry name" value="Lactamase_B_2"/>
    <property type="match status" value="1"/>
</dbReference>
<dbReference type="GO" id="GO:0003684">
    <property type="term" value="F:damaged DNA binding"/>
    <property type="evidence" value="ECO:0007669"/>
    <property type="project" value="TreeGrafter"/>
</dbReference>
<name>L9YSG3_9EURY</name>
<feature type="compositionally biased region" description="Polar residues" evidence="1">
    <location>
        <begin position="585"/>
        <end position="598"/>
    </location>
</feature>
<accession>L9YSG3</accession>
<reference evidence="3 4" key="1">
    <citation type="journal article" date="2014" name="PLoS Genet.">
        <title>Phylogenetically driven sequencing of extremely halophilic archaea reveals strategies for static and dynamic osmo-response.</title>
        <authorList>
            <person name="Becker E.A."/>
            <person name="Seitzer P.M."/>
            <person name="Tritt A."/>
            <person name="Larsen D."/>
            <person name="Krusor M."/>
            <person name="Yao A.I."/>
            <person name="Wu D."/>
            <person name="Madern D."/>
            <person name="Eisen J.A."/>
            <person name="Darling A.E."/>
            <person name="Facciotti M.T."/>
        </authorList>
    </citation>
    <scope>NUCLEOTIDE SEQUENCE [LARGE SCALE GENOMIC DNA]</scope>
    <source>
        <strain evidence="3 4">JCM 14663</strain>
    </source>
</reference>
<dbReference type="SUPFAM" id="SSF56281">
    <property type="entry name" value="Metallo-hydrolase/oxidoreductase"/>
    <property type="match status" value="1"/>
</dbReference>
<dbReference type="PATRIC" id="fig|1230459.4.peg.3383"/>
<dbReference type="GO" id="GO:0036297">
    <property type="term" value="P:interstrand cross-link repair"/>
    <property type="evidence" value="ECO:0007669"/>
    <property type="project" value="TreeGrafter"/>
</dbReference>
<feature type="domain" description="Metallo-beta-lactamase" evidence="2">
    <location>
        <begin position="3"/>
        <end position="193"/>
    </location>
</feature>
<dbReference type="Proteomes" id="UP000011592">
    <property type="component" value="Unassembled WGS sequence"/>
</dbReference>
<dbReference type="InterPro" id="IPR036866">
    <property type="entry name" value="RibonucZ/Hydroxyglut_hydro"/>
</dbReference>